<comment type="caution">
    <text evidence="7">The sequence shown here is derived from an EMBL/GenBank/DDBJ whole genome shotgun (WGS) entry which is preliminary data.</text>
</comment>
<gene>
    <name evidence="7" type="ORF">A3B10_03060</name>
</gene>
<feature type="transmembrane region" description="Helical" evidence="5">
    <location>
        <begin position="286"/>
        <end position="304"/>
    </location>
</feature>
<feature type="transmembrane region" description="Helical" evidence="5">
    <location>
        <begin position="428"/>
        <end position="445"/>
    </location>
</feature>
<dbReference type="GO" id="GO:0016020">
    <property type="term" value="C:membrane"/>
    <property type="evidence" value="ECO:0007669"/>
    <property type="project" value="UniProtKB-SubCell"/>
</dbReference>
<evidence type="ECO:0000256" key="5">
    <source>
        <dbReference type="SAM" id="Phobius"/>
    </source>
</evidence>
<dbReference type="AlphaFoldDB" id="A0A1F5Q2U0"/>
<evidence type="ECO:0000256" key="4">
    <source>
        <dbReference type="ARBA" id="ARBA00023136"/>
    </source>
</evidence>
<feature type="transmembrane region" description="Helical" evidence="5">
    <location>
        <begin position="263"/>
        <end position="280"/>
    </location>
</feature>
<feature type="domain" description="O-antigen ligase-related" evidence="6">
    <location>
        <begin position="272"/>
        <end position="410"/>
    </location>
</feature>
<name>A0A1F5Q2U0_9BACT</name>
<proteinExistence type="predicted"/>
<feature type="transmembrane region" description="Helical" evidence="5">
    <location>
        <begin position="222"/>
        <end position="242"/>
    </location>
</feature>
<reference evidence="7 8" key="1">
    <citation type="journal article" date="2016" name="Nat. Commun.">
        <title>Thousands of microbial genomes shed light on interconnected biogeochemical processes in an aquifer system.</title>
        <authorList>
            <person name="Anantharaman K."/>
            <person name="Brown C.T."/>
            <person name="Hug L.A."/>
            <person name="Sharon I."/>
            <person name="Castelle C.J."/>
            <person name="Probst A.J."/>
            <person name="Thomas B.C."/>
            <person name="Singh A."/>
            <person name="Wilkins M.J."/>
            <person name="Karaoz U."/>
            <person name="Brodie E.L."/>
            <person name="Williams K.H."/>
            <person name="Hubbard S.S."/>
            <person name="Banfield J.F."/>
        </authorList>
    </citation>
    <scope>NUCLEOTIDE SEQUENCE [LARGE SCALE GENOMIC DNA]</scope>
</reference>
<keyword evidence="2 5" id="KW-0812">Transmembrane</keyword>
<dbReference type="EMBL" id="MFFB01000006">
    <property type="protein sequence ID" value="OGE96262.1"/>
    <property type="molecule type" value="Genomic_DNA"/>
</dbReference>
<dbReference type="PANTHER" id="PTHR37422">
    <property type="entry name" value="TEICHURONIC ACID BIOSYNTHESIS PROTEIN TUAE"/>
    <property type="match status" value="1"/>
</dbReference>
<feature type="transmembrane region" description="Helical" evidence="5">
    <location>
        <begin position="457"/>
        <end position="473"/>
    </location>
</feature>
<dbReference type="STRING" id="1817841.A3B10_03060"/>
<feature type="transmembrane region" description="Helical" evidence="5">
    <location>
        <begin position="311"/>
        <end position="329"/>
    </location>
</feature>
<evidence type="ECO:0000313" key="7">
    <source>
        <dbReference type="EMBL" id="OGE96262.1"/>
    </source>
</evidence>
<feature type="transmembrane region" description="Helical" evidence="5">
    <location>
        <begin position="104"/>
        <end position="122"/>
    </location>
</feature>
<comment type="subcellular location">
    <subcellularLocation>
        <location evidence="1">Membrane</location>
        <topology evidence="1">Multi-pass membrane protein</topology>
    </subcellularLocation>
</comment>
<feature type="transmembrane region" description="Helical" evidence="5">
    <location>
        <begin position="47"/>
        <end position="71"/>
    </location>
</feature>
<sequence>MFHGETYKTIRNLKIHEVLFYVFLLFLPLQTRILYNPTSAYIQDYFNYHLAFFVYLTDLILITCFISWFLFPTNASASEAKQSILSFRLLRRSNGLLANANNRFFWLILAFFLVILIGMFPVKHLDFGLYQAFKWLELWLLVIYIWQTFHKRFHFIVSCATIFVSGLGQAFLGLWQFHVQHGLGLGWLGEYIAPIGTSGLATINVAGEKLIRAYGTMPHPNVFGAFLVFGLFMGFFLVSHGTSKETHPRESGDLNKALSRSPITYLILASGMVIVTLGIFVSFSRLAWIAAAIGFFGFGLYYLLKKAWKPLILLGFIAIVSGGTILFFFGNDFSARVFDANQTALVDRWFFDDLGLKMMAQHPLLGVGVGNYVPALQAGVSLASWQYQPAHNIFIFLGAELGIIGLIIFLGLVWEICRRLKNIFSDPLLFTIYSLLITILLMGQFDHYFVTIQQGRLMFFTILGLLAALPNLYDQRRVIPDHDPESRSLDSESSSE</sequence>
<dbReference type="Proteomes" id="UP000177281">
    <property type="component" value="Unassembled WGS sequence"/>
</dbReference>
<dbReference type="Pfam" id="PF04932">
    <property type="entry name" value="Wzy_C"/>
    <property type="match status" value="1"/>
</dbReference>
<protein>
    <recommendedName>
        <fullName evidence="6">O-antigen ligase-related domain-containing protein</fullName>
    </recommendedName>
</protein>
<evidence type="ECO:0000256" key="3">
    <source>
        <dbReference type="ARBA" id="ARBA00022989"/>
    </source>
</evidence>
<evidence type="ECO:0000256" key="2">
    <source>
        <dbReference type="ARBA" id="ARBA00022692"/>
    </source>
</evidence>
<accession>A0A1F5Q2U0</accession>
<evidence type="ECO:0000256" key="1">
    <source>
        <dbReference type="ARBA" id="ARBA00004141"/>
    </source>
</evidence>
<organism evidence="7 8">
    <name type="scientific">Candidatus Doudnabacteria bacterium RIFCSPLOWO2_01_FULL_44_21</name>
    <dbReference type="NCBI Taxonomy" id="1817841"/>
    <lineage>
        <taxon>Bacteria</taxon>
        <taxon>Candidatus Doudnaibacteriota</taxon>
    </lineage>
</organism>
<dbReference type="InterPro" id="IPR051533">
    <property type="entry name" value="WaaL-like"/>
</dbReference>
<feature type="transmembrane region" description="Helical" evidence="5">
    <location>
        <begin position="153"/>
        <end position="177"/>
    </location>
</feature>
<feature type="transmembrane region" description="Helical" evidence="5">
    <location>
        <begin position="128"/>
        <end position="146"/>
    </location>
</feature>
<dbReference type="InterPro" id="IPR007016">
    <property type="entry name" value="O-antigen_ligase-rel_domated"/>
</dbReference>
<keyword evidence="3 5" id="KW-1133">Transmembrane helix</keyword>
<feature type="transmembrane region" description="Helical" evidence="5">
    <location>
        <begin position="18"/>
        <end position="35"/>
    </location>
</feature>
<evidence type="ECO:0000259" key="6">
    <source>
        <dbReference type="Pfam" id="PF04932"/>
    </source>
</evidence>
<keyword evidence="4 5" id="KW-0472">Membrane</keyword>
<evidence type="ECO:0000313" key="8">
    <source>
        <dbReference type="Proteomes" id="UP000177281"/>
    </source>
</evidence>
<feature type="transmembrane region" description="Helical" evidence="5">
    <location>
        <begin position="393"/>
        <end position="416"/>
    </location>
</feature>
<dbReference type="PANTHER" id="PTHR37422:SF13">
    <property type="entry name" value="LIPOPOLYSACCHARIDE BIOSYNTHESIS PROTEIN PA4999-RELATED"/>
    <property type="match status" value="1"/>
</dbReference>